<dbReference type="HOGENOM" id="CLU_205280_0_0_6"/>
<dbReference type="RefSeq" id="WP_006746176.1">
    <property type="nucleotide sequence ID" value="NZ_CP007029.1"/>
</dbReference>
<dbReference type="Proteomes" id="UP000005289">
    <property type="component" value="Chromosome"/>
</dbReference>
<organism evidence="2 3">
    <name type="scientific">Thioalkalivibrio paradoxus ARh 1</name>
    <dbReference type="NCBI Taxonomy" id="713585"/>
    <lineage>
        <taxon>Bacteria</taxon>
        <taxon>Pseudomonadati</taxon>
        <taxon>Pseudomonadota</taxon>
        <taxon>Gammaproteobacteria</taxon>
        <taxon>Chromatiales</taxon>
        <taxon>Ectothiorhodospiraceae</taxon>
        <taxon>Thioalkalivibrio</taxon>
    </lineage>
</organism>
<evidence type="ECO:0000313" key="2">
    <source>
        <dbReference type="EMBL" id="AHE97256.1"/>
    </source>
</evidence>
<name>W0DFX8_9GAMM</name>
<protein>
    <submittedName>
        <fullName evidence="2">Uncharacterized protein</fullName>
    </submittedName>
</protein>
<proteinExistence type="predicted"/>
<feature type="signal peptide" evidence="1">
    <location>
        <begin position="1"/>
        <end position="20"/>
    </location>
</feature>
<keyword evidence="3" id="KW-1185">Reference proteome</keyword>
<dbReference type="STRING" id="713585.THITH_02100"/>
<dbReference type="EMBL" id="CP007029">
    <property type="protein sequence ID" value="AHE97256.1"/>
    <property type="molecule type" value="Genomic_DNA"/>
</dbReference>
<reference evidence="2 3" key="1">
    <citation type="submission" date="2013-12" db="EMBL/GenBank/DDBJ databases">
        <authorList>
            <consortium name="DOE Joint Genome Institute"/>
            <person name="Muyzer G."/>
            <person name="Huntemann M."/>
            <person name="Han J."/>
            <person name="Chen A."/>
            <person name="Kyrpides N."/>
            <person name="Mavromatis K."/>
            <person name="Markowitz V."/>
            <person name="Palaniappan K."/>
            <person name="Ivanova N."/>
            <person name="Schaumberg A."/>
            <person name="Pati A."/>
            <person name="Liolios K."/>
            <person name="Nordberg H.P."/>
            <person name="Cantor M.N."/>
            <person name="Hua S.X."/>
            <person name="Woyke T."/>
        </authorList>
    </citation>
    <scope>NUCLEOTIDE SEQUENCE [LARGE SCALE GENOMIC DNA]</scope>
    <source>
        <strain evidence="2 3">ARh 1</strain>
    </source>
</reference>
<evidence type="ECO:0000256" key="1">
    <source>
        <dbReference type="SAM" id="SignalP"/>
    </source>
</evidence>
<gene>
    <name evidence="2" type="ORF">THITH_02100</name>
</gene>
<sequence>MKTRFLIAAVSLAAVLPLLAGCYESRDVTLHDAGVYKGKTDPLVEMSADPAYQERLRERLLMVQTDR</sequence>
<accession>W0DFX8</accession>
<dbReference type="PROSITE" id="PS51257">
    <property type="entry name" value="PROKAR_LIPOPROTEIN"/>
    <property type="match status" value="1"/>
</dbReference>
<dbReference type="AlphaFoldDB" id="W0DFX8"/>
<keyword evidence="1" id="KW-0732">Signal</keyword>
<dbReference type="KEGG" id="tti:THITH_02100"/>
<evidence type="ECO:0000313" key="3">
    <source>
        <dbReference type="Proteomes" id="UP000005289"/>
    </source>
</evidence>
<feature type="chain" id="PRO_5004787566" evidence="1">
    <location>
        <begin position="21"/>
        <end position="67"/>
    </location>
</feature>